<evidence type="ECO:0000313" key="4">
    <source>
        <dbReference type="Proteomes" id="UP000007350"/>
    </source>
</evidence>
<accession>K2MKK0</accession>
<dbReference type="Pfam" id="PF11397">
    <property type="entry name" value="GlcNAc"/>
    <property type="match status" value="1"/>
</dbReference>
<organism evidence="3 4">
    <name type="scientific">Trypanosoma cruzi marinkellei</name>
    <dbReference type="NCBI Taxonomy" id="85056"/>
    <lineage>
        <taxon>Eukaryota</taxon>
        <taxon>Discoba</taxon>
        <taxon>Euglenozoa</taxon>
        <taxon>Kinetoplastea</taxon>
        <taxon>Metakinetoplastina</taxon>
        <taxon>Trypanosomatida</taxon>
        <taxon>Trypanosomatidae</taxon>
        <taxon>Trypanosoma</taxon>
        <taxon>Schizotrypanum</taxon>
    </lineage>
</organism>
<reference evidence="3 4" key="1">
    <citation type="journal article" date="2012" name="BMC Genomics">
        <title>Comparative genomic analysis of human infective Trypanosoma cruzi lineages with the bat-restricted subspecies T. cruzi marinkellei.</title>
        <authorList>
            <person name="Franzen O."/>
            <person name="Talavera-Lopez C."/>
            <person name="Ochaya S."/>
            <person name="Butler C.E."/>
            <person name="Messenger L.A."/>
            <person name="Lewis M.D."/>
            <person name="Llewellyn M.S."/>
            <person name="Marinkelle C.J."/>
            <person name="Tyler K.M."/>
            <person name="Miles M.A."/>
            <person name="Andersson B."/>
        </authorList>
    </citation>
    <scope>NUCLEOTIDE SEQUENCE [LARGE SCALE GENOMIC DNA]</scope>
    <source>
        <strain evidence="3 4">B7</strain>
    </source>
</reference>
<feature type="region of interest" description="Disordered" evidence="1">
    <location>
        <begin position="1"/>
        <end position="27"/>
    </location>
</feature>
<gene>
    <name evidence="3" type="ORF">MOQ_010063</name>
</gene>
<feature type="transmembrane region" description="Helical" evidence="2">
    <location>
        <begin position="62"/>
        <end position="86"/>
    </location>
</feature>
<keyword evidence="4" id="KW-1185">Reference proteome</keyword>
<evidence type="ECO:0000256" key="2">
    <source>
        <dbReference type="SAM" id="Phobius"/>
    </source>
</evidence>
<keyword evidence="2" id="KW-0472">Membrane</keyword>
<dbReference type="OrthoDB" id="76265at2759"/>
<dbReference type="InterPro" id="IPR021067">
    <property type="entry name" value="Glycosyltransferase"/>
</dbReference>
<dbReference type="AlphaFoldDB" id="K2MKK0"/>
<evidence type="ECO:0000256" key="1">
    <source>
        <dbReference type="SAM" id="MobiDB-lite"/>
    </source>
</evidence>
<proteinExistence type="predicted"/>
<dbReference type="PANTHER" id="PTHR34496">
    <property type="entry name" value="GLCNAC TRANSFERASE-RELATED"/>
    <property type="match status" value="1"/>
</dbReference>
<dbReference type="Proteomes" id="UP000007350">
    <property type="component" value="Unassembled WGS sequence"/>
</dbReference>
<sequence length="725" mass="84916">MQFEETNLLRRHTAHNQSSNETTEKERRSGRLYRFDVKRSKYQIIRDAVNLFLRSDTRVIQLLLFIIIVLVLLCLTLIGMSAWLLLYGPGNVKSHIRDEKFFDNDAIMDIWRLYEIAKRTKDTYHETALHEYLFRYKRKVYEKKEAWKREHNVETIDVHDIQDNEPPVVASYTPRPMVKFSTLMTSLRRVLNRIELQSSKDGLERAATFIEEHMKETSTSSENQKRKMFEEGEASEPLDDILYLQLRQLYENEKVNLVSIPEYKKAWWQHVRKIAPSIYTKRFYYPLRRFHRLRRFSVEKPEETAAWFNALVDDYYGDNVTHFSIPKISEEFVSTITNVIGDGEASSSELESLPHTGSLFINIASFRDKECWPSIDHMIQRSTNMFRVYWGIAQQHYYSDLPCVSADVLKPQPCVVAPTTSGVMFKDAMFDGAVCFPADNIRIRRIRSFTALGPAFGRYMSMLLYGGEDYMLVLDSHNRFVYAWDARIIAMQVALEHPKAVLSHYPESYIPPEEGEFEWERKTTAYLCQAKFLDTAGYLRLVGIIVGEGELFTENARHLKPYVIPGLRLKPDVVRPLAQPWAAGGFLFANGSVMREVPFDPHLPHIFDGEEVMYSVRLWTHGYDIFSPKRGICYHFYDRPNEPKVWNEAKRWYASQTHIRRRIQYFLRSRVMGVDVLRVPKNTEDPVVMIDADRYGTGRLRTVDEWYEFAGADPVRYTVDGRWCG</sequence>
<dbReference type="PANTHER" id="PTHR34496:SF10">
    <property type="entry name" value="GLCNAC TRANSFERASE"/>
    <property type="match status" value="1"/>
</dbReference>
<evidence type="ECO:0008006" key="5">
    <source>
        <dbReference type="Google" id="ProtNLM"/>
    </source>
</evidence>
<dbReference type="SUPFAM" id="SSF53448">
    <property type="entry name" value="Nucleotide-diphospho-sugar transferases"/>
    <property type="match status" value="1"/>
</dbReference>
<dbReference type="EMBL" id="AHKC01021319">
    <property type="protein sequence ID" value="EKF26254.1"/>
    <property type="molecule type" value="Genomic_DNA"/>
</dbReference>
<keyword evidence="2" id="KW-0812">Transmembrane</keyword>
<keyword evidence="2" id="KW-1133">Transmembrane helix</keyword>
<dbReference type="InterPro" id="IPR029044">
    <property type="entry name" value="Nucleotide-diphossugar_trans"/>
</dbReference>
<evidence type="ECO:0000313" key="3">
    <source>
        <dbReference type="EMBL" id="EKF26254.1"/>
    </source>
</evidence>
<name>K2MKK0_TRYCR</name>
<protein>
    <recommendedName>
        <fullName evidence="5">UDP-GlcNAc:polypeptide N-acetylglucosaminyltransferase</fullName>
    </recommendedName>
</protein>
<comment type="caution">
    <text evidence="3">The sequence shown here is derived from an EMBL/GenBank/DDBJ whole genome shotgun (WGS) entry which is preliminary data.</text>
</comment>